<accession>Q4S198</accession>
<dbReference type="KEGG" id="tng:GSTEN00025647G001"/>
<dbReference type="EMBL" id="CAAE01014769">
    <property type="protein sequence ID" value="CAG05584.1"/>
    <property type="molecule type" value="Genomic_DNA"/>
</dbReference>
<reference evidence="1" key="1">
    <citation type="journal article" date="2004" name="Nature">
        <title>Genome duplication in the teleost fish Tetraodon nigroviridis reveals the early vertebrate proto-karyotype.</title>
        <authorList>
            <person name="Jaillon O."/>
            <person name="Aury J.-M."/>
            <person name="Brunet F."/>
            <person name="Petit J.-L."/>
            <person name="Stange-Thomann N."/>
            <person name="Mauceli E."/>
            <person name="Bouneau L."/>
            <person name="Fischer C."/>
            <person name="Ozouf-Costaz C."/>
            <person name="Bernot A."/>
            <person name="Nicaud S."/>
            <person name="Jaffe D."/>
            <person name="Fisher S."/>
            <person name="Lutfalla G."/>
            <person name="Dossat C."/>
            <person name="Segurens B."/>
            <person name="Dasilva C."/>
            <person name="Salanoubat M."/>
            <person name="Levy M."/>
            <person name="Boudet N."/>
            <person name="Castellano S."/>
            <person name="Anthouard V."/>
            <person name="Jubin C."/>
            <person name="Castelli V."/>
            <person name="Katinka M."/>
            <person name="Vacherie B."/>
            <person name="Biemont C."/>
            <person name="Skalli Z."/>
            <person name="Cattolico L."/>
            <person name="Poulain J."/>
            <person name="De Berardinis V."/>
            <person name="Cruaud C."/>
            <person name="Duprat S."/>
            <person name="Brottier P."/>
            <person name="Coutanceau J.-P."/>
            <person name="Gouzy J."/>
            <person name="Parra G."/>
            <person name="Lardier G."/>
            <person name="Chapple C."/>
            <person name="McKernan K.J."/>
            <person name="McEwan P."/>
            <person name="Bosak S."/>
            <person name="Kellis M."/>
            <person name="Volff J.-N."/>
            <person name="Guigo R."/>
            <person name="Zody M.C."/>
            <person name="Mesirov J."/>
            <person name="Lindblad-Toh K."/>
            <person name="Birren B."/>
            <person name="Nusbaum C."/>
            <person name="Kahn D."/>
            <person name="Robinson-Rechavi M."/>
            <person name="Laudet V."/>
            <person name="Schachter V."/>
            <person name="Quetier F."/>
            <person name="Saurin W."/>
            <person name="Scarpelli C."/>
            <person name="Wincker P."/>
            <person name="Lander E.S."/>
            <person name="Weissenbach J."/>
            <person name="Roest Crollius H."/>
        </authorList>
    </citation>
    <scope>NUCLEOTIDE SEQUENCE [LARGE SCALE GENOMIC DNA]</scope>
</reference>
<name>Q4S198_TETNG</name>
<reference evidence="1" key="2">
    <citation type="submission" date="2004-02" db="EMBL/GenBank/DDBJ databases">
        <authorList>
            <consortium name="Genoscope"/>
            <consortium name="Whitehead Institute Centre for Genome Research"/>
        </authorList>
    </citation>
    <scope>NUCLEOTIDE SEQUENCE</scope>
</reference>
<evidence type="ECO:0000313" key="1">
    <source>
        <dbReference type="EMBL" id="CAG05584.1"/>
    </source>
</evidence>
<dbReference type="AlphaFoldDB" id="Q4S198"/>
<protein>
    <submittedName>
        <fullName evidence="1">(spotted green pufferfish) hypothetical protein</fullName>
    </submittedName>
</protein>
<proteinExistence type="predicted"/>
<gene>
    <name evidence="1" type="ORF">GSTENG00025647001</name>
</gene>
<sequence length="52" mass="5691">MEQAAEIDDVRSGMEIKQERSITADLLVLTQGHLVKAGLAKLDNNVYSQGFS</sequence>
<comment type="caution">
    <text evidence="1">The sequence shown here is derived from an EMBL/GenBank/DDBJ whole genome shotgun (WGS) entry which is preliminary data.</text>
</comment>
<organism evidence="1">
    <name type="scientific">Tetraodon nigroviridis</name>
    <name type="common">Spotted green pufferfish</name>
    <name type="synonym">Chelonodon nigroviridis</name>
    <dbReference type="NCBI Taxonomy" id="99883"/>
    <lineage>
        <taxon>Eukaryota</taxon>
        <taxon>Metazoa</taxon>
        <taxon>Chordata</taxon>
        <taxon>Craniata</taxon>
        <taxon>Vertebrata</taxon>
        <taxon>Euteleostomi</taxon>
        <taxon>Actinopterygii</taxon>
        <taxon>Neopterygii</taxon>
        <taxon>Teleostei</taxon>
        <taxon>Neoteleostei</taxon>
        <taxon>Acanthomorphata</taxon>
        <taxon>Eupercaria</taxon>
        <taxon>Tetraodontiformes</taxon>
        <taxon>Tetradontoidea</taxon>
        <taxon>Tetraodontidae</taxon>
        <taxon>Tetraodon</taxon>
    </lineage>
</organism>